<dbReference type="EMBL" id="WRPP01000002">
    <property type="protein sequence ID" value="MVU78014.1"/>
    <property type="molecule type" value="Genomic_DNA"/>
</dbReference>
<proteinExistence type="predicted"/>
<evidence type="ECO:0000259" key="5">
    <source>
        <dbReference type="PROSITE" id="PS50977"/>
    </source>
</evidence>
<dbReference type="SUPFAM" id="SSF46689">
    <property type="entry name" value="Homeodomain-like"/>
    <property type="match status" value="1"/>
</dbReference>
<dbReference type="GO" id="GO:0003677">
    <property type="term" value="F:DNA binding"/>
    <property type="evidence" value="ECO:0007669"/>
    <property type="project" value="UniProtKB-UniRule"/>
</dbReference>
<gene>
    <name evidence="6" type="ORF">GPX89_12240</name>
</gene>
<dbReference type="Proteomes" id="UP000466794">
    <property type="component" value="Unassembled WGS sequence"/>
</dbReference>
<evidence type="ECO:0000256" key="4">
    <source>
        <dbReference type="PROSITE-ProRule" id="PRU00335"/>
    </source>
</evidence>
<sequence>MNLREDSAARTRAALVDSGLRLAETLGLAGVSVNVLVAELGVSKGTFFHHFGTRANYLLALHREFHDRLQADIESAIANQPPGRDRLRTGSTAYLDACLRDRGVKALLLEARADPLIADEVTARNTLNAALIEPDFATLGWPHPSSAARLWVGLVAEAALLELQSAHEQPAVRETLWQFLTDRTRSGSSDGGNPDKTPQ</sequence>
<evidence type="ECO:0000256" key="1">
    <source>
        <dbReference type="ARBA" id="ARBA00023015"/>
    </source>
</evidence>
<comment type="caution">
    <text evidence="6">The sequence shown here is derived from an EMBL/GenBank/DDBJ whole genome shotgun (WGS) entry which is preliminary data.</text>
</comment>
<reference evidence="6 7" key="1">
    <citation type="submission" date="2019-12" db="EMBL/GenBank/DDBJ databases">
        <title>Nocardia sp. nov. ET3-3 isolated from soil.</title>
        <authorList>
            <person name="Kanchanasin P."/>
            <person name="Tanasupawat S."/>
            <person name="Yuki M."/>
            <person name="Kudo T."/>
        </authorList>
    </citation>
    <scope>NUCLEOTIDE SEQUENCE [LARGE SCALE GENOMIC DNA]</scope>
    <source>
        <strain evidence="6 7">ET3-3</strain>
    </source>
</reference>
<keyword evidence="7" id="KW-1185">Reference proteome</keyword>
<feature type="DNA-binding region" description="H-T-H motif" evidence="4">
    <location>
        <begin position="32"/>
        <end position="51"/>
    </location>
</feature>
<dbReference type="PANTHER" id="PTHR47506">
    <property type="entry name" value="TRANSCRIPTIONAL REGULATORY PROTEIN"/>
    <property type="match status" value="1"/>
</dbReference>
<dbReference type="Pfam" id="PF00440">
    <property type="entry name" value="TetR_N"/>
    <property type="match status" value="1"/>
</dbReference>
<keyword evidence="3" id="KW-0804">Transcription</keyword>
<evidence type="ECO:0000256" key="3">
    <source>
        <dbReference type="ARBA" id="ARBA00023163"/>
    </source>
</evidence>
<dbReference type="PROSITE" id="PS50977">
    <property type="entry name" value="HTH_TETR_2"/>
    <property type="match status" value="1"/>
</dbReference>
<dbReference type="PANTHER" id="PTHR47506:SF6">
    <property type="entry name" value="HTH-TYPE TRANSCRIPTIONAL REPRESSOR NEMR"/>
    <property type="match status" value="1"/>
</dbReference>
<accession>A0A7K1UUJ3</accession>
<dbReference type="Gene3D" id="1.10.357.10">
    <property type="entry name" value="Tetracycline Repressor, domain 2"/>
    <property type="match status" value="1"/>
</dbReference>
<protein>
    <submittedName>
        <fullName evidence="6">TetR family transcriptional regulator</fullName>
    </submittedName>
</protein>
<feature type="domain" description="HTH tetR-type" evidence="5">
    <location>
        <begin position="9"/>
        <end position="69"/>
    </location>
</feature>
<evidence type="ECO:0000256" key="2">
    <source>
        <dbReference type="ARBA" id="ARBA00023125"/>
    </source>
</evidence>
<dbReference type="InterPro" id="IPR009057">
    <property type="entry name" value="Homeodomain-like_sf"/>
</dbReference>
<evidence type="ECO:0000313" key="6">
    <source>
        <dbReference type="EMBL" id="MVU78014.1"/>
    </source>
</evidence>
<keyword evidence="1" id="KW-0805">Transcription regulation</keyword>
<keyword evidence="2 4" id="KW-0238">DNA-binding</keyword>
<dbReference type="AlphaFoldDB" id="A0A7K1UUJ3"/>
<dbReference type="InterPro" id="IPR001647">
    <property type="entry name" value="HTH_TetR"/>
</dbReference>
<organism evidence="6 7">
    <name type="scientific">Nocardia terrae</name>
    <dbReference type="NCBI Taxonomy" id="2675851"/>
    <lineage>
        <taxon>Bacteria</taxon>
        <taxon>Bacillati</taxon>
        <taxon>Actinomycetota</taxon>
        <taxon>Actinomycetes</taxon>
        <taxon>Mycobacteriales</taxon>
        <taxon>Nocardiaceae</taxon>
        <taxon>Nocardia</taxon>
    </lineage>
</organism>
<name>A0A7K1UUJ3_9NOCA</name>
<evidence type="ECO:0000313" key="7">
    <source>
        <dbReference type="Proteomes" id="UP000466794"/>
    </source>
</evidence>